<keyword evidence="3 7" id="KW-0812">Transmembrane</keyword>
<comment type="caution">
    <text evidence="9">The sequence shown here is derived from an EMBL/GenBank/DDBJ whole genome shotgun (WGS) entry which is preliminary data.</text>
</comment>
<gene>
    <name evidence="9" type="ORF">WKI299_LOCUS2372</name>
</gene>
<organism evidence="9 10">
    <name type="scientific">Rotaria magnacalcarata</name>
    <dbReference type="NCBI Taxonomy" id="392030"/>
    <lineage>
        <taxon>Eukaryota</taxon>
        <taxon>Metazoa</taxon>
        <taxon>Spiralia</taxon>
        <taxon>Gnathifera</taxon>
        <taxon>Rotifera</taxon>
        <taxon>Eurotatoria</taxon>
        <taxon>Bdelloidea</taxon>
        <taxon>Philodinida</taxon>
        <taxon>Philodinidae</taxon>
        <taxon>Rotaria</taxon>
    </lineage>
</organism>
<dbReference type="PANTHER" id="PTHR14948">
    <property type="entry name" value="NG5"/>
    <property type="match status" value="1"/>
</dbReference>
<evidence type="ECO:0000256" key="5">
    <source>
        <dbReference type="ARBA" id="ARBA00023136"/>
    </source>
</evidence>
<evidence type="ECO:0000256" key="2">
    <source>
        <dbReference type="ARBA" id="ARBA00006843"/>
    </source>
</evidence>
<name>A0A816LFM8_9BILA</name>
<sequence length="392" mass="45231">MAGTLRLREHLQEVISLLSNEPKTSSLPLNDNKEDEEETTFTNLNFTKNSNKMTTNVIDIVDPIDYEEYIDEHRQKIDNDPLHHLLEYPNDDIDFIRIDRQYRTIIPIMPEKEALNDPHIRDCLQSFNGEHFFLRRNYVHHASAITLLNVRQEQMQALKQITKQDYEVDLIDDNRQILIDQERDSPRKLAINDSTINPIKSSWILAKDDLDKTEPDTIMPHLIERIPIESVDKENELLRGKNRYSKLFSSYPPQADNSSFQQTMEKSEEATNSQPPVYVVQQQQPQPQQTYAVPYQNQVIVAPGKIRDYLPWSILNIFVSFLLAGLIAIFLSITVRRYARENNFIKAKKFSSITLVFNLLASLIGLGIWAYVIFSIVSTALAVSRAVNSNSG</sequence>
<evidence type="ECO:0000313" key="10">
    <source>
        <dbReference type="Proteomes" id="UP000663856"/>
    </source>
</evidence>
<dbReference type="InterPro" id="IPR051423">
    <property type="entry name" value="CD225/Dispanin"/>
</dbReference>
<evidence type="ECO:0000256" key="7">
    <source>
        <dbReference type="SAM" id="Phobius"/>
    </source>
</evidence>
<comment type="similarity">
    <text evidence="2">Belongs to the CD225/Dispanin family.</text>
</comment>
<keyword evidence="4 7" id="KW-1133">Transmembrane helix</keyword>
<dbReference type="GO" id="GO:0016020">
    <property type="term" value="C:membrane"/>
    <property type="evidence" value="ECO:0007669"/>
    <property type="project" value="UniProtKB-SubCell"/>
</dbReference>
<dbReference type="InterPro" id="IPR021816">
    <property type="entry name" value="DOCK_C/D_N"/>
</dbReference>
<dbReference type="Pfam" id="PF11878">
    <property type="entry name" value="DOCK_C-D_N"/>
    <property type="match status" value="1"/>
</dbReference>
<feature type="domain" description="Dedicator of cytokinesis C/D N-terminal" evidence="8">
    <location>
        <begin position="59"/>
        <end position="169"/>
    </location>
</feature>
<evidence type="ECO:0000256" key="4">
    <source>
        <dbReference type="ARBA" id="ARBA00022989"/>
    </source>
</evidence>
<comment type="subcellular location">
    <subcellularLocation>
        <location evidence="1">Membrane</location>
    </subcellularLocation>
</comment>
<accession>A0A816LFM8</accession>
<reference evidence="9" key="1">
    <citation type="submission" date="2021-02" db="EMBL/GenBank/DDBJ databases">
        <authorList>
            <person name="Nowell W R."/>
        </authorList>
    </citation>
    <scope>NUCLEOTIDE SEQUENCE</scope>
</reference>
<dbReference type="EMBL" id="CAJNRF010000247">
    <property type="protein sequence ID" value="CAF1950126.1"/>
    <property type="molecule type" value="Genomic_DNA"/>
</dbReference>
<keyword evidence="5 7" id="KW-0472">Membrane</keyword>
<dbReference type="InterPro" id="IPR007593">
    <property type="entry name" value="CD225/Dispanin_fam"/>
</dbReference>
<dbReference type="Proteomes" id="UP000663856">
    <property type="component" value="Unassembled WGS sequence"/>
</dbReference>
<feature type="transmembrane region" description="Helical" evidence="7">
    <location>
        <begin position="355"/>
        <end position="383"/>
    </location>
</feature>
<feature type="compositionally biased region" description="Polar residues" evidence="6">
    <location>
        <begin position="250"/>
        <end position="264"/>
    </location>
</feature>
<feature type="region of interest" description="Disordered" evidence="6">
    <location>
        <begin position="250"/>
        <end position="274"/>
    </location>
</feature>
<evidence type="ECO:0000259" key="8">
    <source>
        <dbReference type="Pfam" id="PF11878"/>
    </source>
</evidence>
<dbReference type="AlphaFoldDB" id="A0A816LFM8"/>
<dbReference type="Pfam" id="PF04505">
    <property type="entry name" value="CD225"/>
    <property type="match status" value="1"/>
</dbReference>
<protein>
    <recommendedName>
        <fullName evidence="8">Dedicator of cytokinesis C/D N-terminal domain-containing protein</fullName>
    </recommendedName>
</protein>
<evidence type="ECO:0000256" key="1">
    <source>
        <dbReference type="ARBA" id="ARBA00004370"/>
    </source>
</evidence>
<feature type="transmembrane region" description="Helical" evidence="7">
    <location>
        <begin position="309"/>
        <end position="334"/>
    </location>
</feature>
<dbReference type="PANTHER" id="PTHR14948:SF25">
    <property type="entry name" value="DUF4190 DOMAIN-CONTAINING PROTEIN"/>
    <property type="match status" value="1"/>
</dbReference>
<evidence type="ECO:0000256" key="3">
    <source>
        <dbReference type="ARBA" id="ARBA00022692"/>
    </source>
</evidence>
<evidence type="ECO:0000256" key="6">
    <source>
        <dbReference type="SAM" id="MobiDB-lite"/>
    </source>
</evidence>
<proteinExistence type="inferred from homology"/>
<evidence type="ECO:0000313" key="9">
    <source>
        <dbReference type="EMBL" id="CAF1950126.1"/>
    </source>
</evidence>